<proteinExistence type="predicted"/>
<sequence>MQLAPNSNPIKATVVSSINVNELKIVILDLPENVLPAFLGVGKLLSAKNQSVEIQEFIEGDIITADIEVMGDPFNQVFLLTNVVKEDTMGDSN</sequence>
<dbReference type="RefSeq" id="WP_044625924.1">
    <property type="nucleotide sequence ID" value="NZ_JTDV01000003.1"/>
</dbReference>
<name>A0A0D7W494_9FLAO</name>
<evidence type="ECO:0000313" key="1">
    <source>
        <dbReference type="EMBL" id="KJD33533.1"/>
    </source>
</evidence>
<accession>A0A0D7W494</accession>
<dbReference type="EMBL" id="JTDV01000003">
    <property type="protein sequence ID" value="KJD33533.1"/>
    <property type="molecule type" value="Genomic_DNA"/>
</dbReference>
<dbReference type="AlphaFoldDB" id="A0A0D7W494"/>
<dbReference type="Proteomes" id="UP000032361">
    <property type="component" value="Unassembled WGS sequence"/>
</dbReference>
<reference evidence="1 2" key="1">
    <citation type="journal article" date="2015" name="Antonie Van Leeuwenhoek">
        <title>Tamlana nanhaiensis sp. nov., isolated from surface seawater collected from the South China Sea.</title>
        <authorList>
            <person name="Liu X."/>
            <person name="Lai Q."/>
            <person name="Du Y."/>
            <person name="Li G."/>
            <person name="Sun F."/>
            <person name="Shao Z."/>
        </authorList>
    </citation>
    <scope>NUCLEOTIDE SEQUENCE [LARGE SCALE GENOMIC DNA]</scope>
    <source>
        <strain evidence="1 2">FHC16</strain>
    </source>
</reference>
<protein>
    <submittedName>
        <fullName evidence="1">Uncharacterized protein</fullName>
    </submittedName>
</protein>
<keyword evidence="2" id="KW-1185">Reference proteome</keyword>
<evidence type="ECO:0000313" key="2">
    <source>
        <dbReference type="Proteomes" id="UP000032361"/>
    </source>
</evidence>
<comment type="caution">
    <text evidence="1">The sequence shown here is derived from an EMBL/GenBank/DDBJ whole genome shotgun (WGS) entry which is preliminary data.</text>
</comment>
<gene>
    <name evidence="1" type="ORF">PK35_06725</name>
</gene>
<organism evidence="1 2">
    <name type="scientific">Neotamlana nanhaiensis</name>
    <dbReference type="NCBI Taxonomy" id="1382798"/>
    <lineage>
        <taxon>Bacteria</taxon>
        <taxon>Pseudomonadati</taxon>
        <taxon>Bacteroidota</taxon>
        <taxon>Flavobacteriia</taxon>
        <taxon>Flavobacteriales</taxon>
        <taxon>Flavobacteriaceae</taxon>
        <taxon>Neotamlana</taxon>
    </lineage>
</organism>
<dbReference type="OrthoDB" id="1117594at2"/>
<dbReference type="PATRIC" id="fig|1382798.3.peg.2662"/>